<sequence length="74" mass="8262">MSKKYEHGITIKWGAELYYVPMETWQKQTVPDDLRAEVTQLIDRGAILASISQTGEGIGSACYLIDLSAIRSDE</sequence>
<dbReference type="RefSeq" id="WP_184434939.1">
    <property type="nucleotide sequence ID" value="NZ_JACIGI010000014.1"/>
</dbReference>
<keyword evidence="2" id="KW-1185">Reference proteome</keyword>
<proteinExistence type="predicted"/>
<accession>A0A7W6WKF6</accession>
<comment type="caution">
    <text evidence="1">The sequence shown here is derived from an EMBL/GenBank/DDBJ whole genome shotgun (WGS) entry which is preliminary data.</text>
</comment>
<name>A0A7W6WKF6_9PROT</name>
<dbReference type="AlphaFoldDB" id="A0A7W6WKF6"/>
<reference evidence="1 2" key="1">
    <citation type="submission" date="2020-08" db="EMBL/GenBank/DDBJ databases">
        <title>Genome sequencing of Purple Non-Sulfur Bacteria from various extreme environments.</title>
        <authorList>
            <person name="Mayer M."/>
        </authorList>
    </citation>
    <scope>NUCLEOTIDE SEQUENCE [LARGE SCALE GENOMIC DNA]</scope>
    <source>
        <strain evidence="1 2">JA135</strain>
    </source>
</reference>
<evidence type="ECO:0000313" key="2">
    <source>
        <dbReference type="Proteomes" id="UP000555728"/>
    </source>
</evidence>
<dbReference type="EMBL" id="JACIGI010000014">
    <property type="protein sequence ID" value="MBB4286276.1"/>
    <property type="molecule type" value="Genomic_DNA"/>
</dbReference>
<evidence type="ECO:0000313" key="1">
    <source>
        <dbReference type="EMBL" id="MBB4286276.1"/>
    </source>
</evidence>
<gene>
    <name evidence="1" type="ORF">GGD88_002003</name>
</gene>
<dbReference type="Proteomes" id="UP000555728">
    <property type="component" value="Unassembled WGS sequence"/>
</dbReference>
<organism evidence="1 2">
    <name type="scientific">Roseospira goensis</name>
    <dbReference type="NCBI Taxonomy" id="391922"/>
    <lineage>
        <taxon>Bacteria</taxon>
        <taxon>Pseudomonadati</taxon>
        <taxon>Pseudomonadota</taxon>
        <taxon>Alphaproteobacteria</taxon>
        <taxon>Rhodospirillales</taxon>
        <taxon>Rhodospirillaceae</taxon>
        <taxon>Roseospira</taxon>
    </lineage>
</organism>
<protein>
    <submittedName>
        <fullName evidence="1">Uncharacterized protein</fullName>
    </submittedName>
</protein>